<keyword evidence="1" id="KW-0227">DNA damage</keyword>
<sequence>MQRIYWDAINVDGRKVFYTVTKKGLNFVSSPEMGVSQILDFYPLTQFEYVHAHRETDHYRKELKKYLKGKLTQFVFNLDYFVDGTPQQEEVWQSITKIPYGKTLSLTDLAQQLHQSSEQVVSAMKACPIWLAVPMHRVIERGDSDGFRTDAEMDEYLRSVEKNPKTELKELIKKV</sequence>
<dbReference type="InterPro" id="IPR036388">
    <property type="entry name" value="WH-like_DNA-bd_sf"/>
</dbReference>
<dbReference type="PANTHER" id="PTHR10815">
    <property type="entry name" value="METHYLATED-DNA--PROTEIN-CYSTEINE METHYLTRANSFERASE"/>
    <property type="match status" value="1"/>
</dbReference>
<dbReference type="CDD" id="cd06445">
    <property type="entry name" value="ATase"/>
    <property type="match status" value="1"/>
</dbReference>
<proteinExistence type="predicted"/>
<gene>
    <name evidence="3" type="ORF">DID87_05015</name>
</gene>
<dbReference type="Proteomes" id="UP000313312">
    <property type="component" value="Unassembled WGS sequence"/>
</dbReference>
<dbReference type="GO" id="GO:0032259">
    <property type="term" value="P:methylation"/>
    <property type="evidence" value="ECO:0007669"/>
    <property type="project" value="UniProtKB-KW"/>
</dbReference>
<dbReference type="Gene3D" id="1.10.10.10">
    <property type="entry name" value="Winged helix-like DNA-binding domain superfamily/Winged helix DNA-binding domain"/>
    <property type="match status" value="1"/>
</dbReference>
<dbReference type="GO" id="GO:0006281">
    <property type="term" value="P:DNA repair"/>
    <property type="evidence" value="ECO:0007669"/>
    <property type="project" value="InterPro"/>
</dbReference>
<dbReference type="SUPFAM" id="SSF46767">
    <property type="entry name" value="Methylated DNA-protein cysteine methyltransferase, C-terminal domain"/>
    <property type="match status" value="1"/>
</dbReference>
<dbReference type="EMBL" id="QFCR01000014">
    <property type="protein sequence ID" value="TNK90241.1"/>
    <property type="molecule type" value="Genomic_DNA"/>
</dbReference>
<dbReference type="RefSeq" id="WP_103428979.1">
    <property type="nucleotide sequence ID" value="NZ_CP118925.1"/>
</dbReference>
<evidence type="ECO:0000313" key="3">
    <source>
        <dbReference type="EMBL" id="TNK90241.1"/>
    </source>
</evidence>
<feature type="domain" description="Methylated-DNA-[protein]-cysteine S-methyltransferase DNA binding" evidence="2">
    <location>
        <begin position="87"/>
        <end position="158"/>
    </location>
</feature>
<keyword evidence="3" id="KW-0489">Methyltransferase</keyword>
<dbReference type="InterPro" id="IPR014048">
    <property type="entry name" value="MethylDNA_cys_MeTrfase_DNA-bd"/>
</dbReference>
<accession>A0A5C4TJT0</accession>
<organism evidence="3 4">
    <name type="scientific">Fructilactobacillus sanfranciscensis</name>
    <name type="common">Lactobacillus sanfranciscensis</name>
    <dbReference type="NCBI Taxonomy" id="1625"/>
    <lineage>
        <taxon>Bacteria</taxon>
        <taxon>Bacillati</taxon>
        <taxon>Bacillota</taxon>
        <taxon>Bacilli</taxon>
        <taxon>Lactobacillales</taxon>
        <taxon>Lactobacillaceae</taxon>
        <taxon>Fructilactobacillus</taxon>
    </lineage>
</organism>
<dbReference type="Pfam" id="PF01035">
    <property type="entry name" value="DNA_binding_1"/>
    <property type="match status" value="1"/>
</dbReference>
<evidence type="ECO:0000256" key="1">
    <source>
        <dbReference type="ARBA" id="ARBA00022763"/>
    </source>
</evidence>
<keyword evidence="3" id="KW-0808">Transferase</keyword>
<evidence type="ECO:0000259" key="2">
    <source>
        <dbReference type="Pfam" id="PF01035"/>
    </source>
</evidence>
<evidence type="ECO:0000313" key="4">
    <source>
        <dbReference type="Proteomes" id="UP000313312"/>
    </source>
</evidence>
<name>A0A5C4TJT0_FRUSA</name>
<protein>
    <submittedName>
        <fullName evidence="3">Methylated-DNA--[protein]-cysteine S-methyltransferase</fullName>
    </submittedName>
</protein>
<dbReference type="AlphaFoldDB" id="A0A5C4TJT0"/>
<dbReference type="InterPro" id="IPR036217">
    <property type="entry name" value="MethylDNA_cys_MeTrfase_DNAb"/>
</dbReference>
<dbReference type="GeneID" id="93161155"/>
<dbReference type="PANTHER" id="PTHR10815:SF12">
    <property type="entry name" value="METHYLATED-DNA--PROTEIN-CYSTEINE METHYLTRANSFERASE, INDUCIBLE"/>
    <property type="match status" value="1"/>
</dbReference>
<dbReference type="GO" id="GO:0008168">
    <property type="term" value="F:methyltransferase activity"/>
    <property type="evidence" value="ECO:0007669"/>
    <property type="project" value="UniProtKB-KW"/>
</dbReference>
<reference evidence="3 4" key="1">
    <citation type="submission" date="2018-05" db="EMBL/GenBank/DDBJ databases">
        <title>Lactobacillus sanfranciscensis Ah4 draft denome sequence.</title>
        <authorList>
            <person name="Zhang G."/>
        </authorList>
    </citation>
    <scope>NUCLEOTIDE SEQUENCE [LARGE SCALE GENOMIC DNA]</scope>
    <source>
        <strain evidence="3 4">Ah4</strain>
    </source>
</reference>
<comment type="caution">
    <text evidence="3">The sequence shown here is derived from an EMBL/GenBank/DDBJ whole genome shotgun (WGS) entry which is preliminary data.</text>
</comment>